<comment type="caution">
    <text evidence="19">The sequence shown here is derived from an EMBL/GenBank/DDBJ whole genome shotgun (WGS) entry which is preliminary data.</text>
</comment>
<dbReference type="Proteomes" id="UP001595885">
    <property type="component" value="Unassembled WGS sequence"/>
</dbReference>
<evidence type="ECO:0000313" key="19">
    <source>
        <dbReference type="EMBL" id="MFC4740994.1"/>
    </source>
</evidence>
<keyword evidence="8" id="KW-0408">Iron</keyword>
<protein>
    <submittedName>
        <fullName evidence="19">TonB-dependent siderophore receptor</fullName>
    </submittedName>
</protein>
<accession>A0ABV9P9H9</accession>
<evidence type="ECO:0000256" key="12">
    <source>
        <dbReference type="ARBA" id="ARBA00023170"/>
    </source>
</evidence>
<dbReference type="RefSeq" id="WP_379743445.1">
    <property type="nucleotide sequence ID" value="NZ_JBHSGW010000027.1"/>
</dbReference>
<evidence type="ECO:0000256" key="16">
    <source>
        <dbReference type="SAM" id="SignalP"/>
    </source>
</evidence>
<keyword evidence="9" id="KW-0406">Ion transport</keyword>
<keyword evidence="11 14" id="KW-0472">Membrane</keyword>
<evidence type="ECO:0000313" key="20">
    <source>
        <dbReference type="Proteomes" id="UP001595885"/>
    </source>
</evidence>
<evidence type="ECO:0000256" key="5">
    <source>
        <dbReference type="ARBA" id="ARBA00022496"/>
    </source>
</evidence>
<evidence type="ECO:0000256" key="8">
    <source>
        <dbReference type="ARBA" id="ARBA00023004"/>
    </source>
</evidence>
<proteinExistence type="inferred from homology"/>
<feature type="chain" id="PRO_5046831675" evidence="16">
    <location>
        <begin position="20"/>
        <end position="716"/>
    </location>
</feature>
<dbReference type="InterPro" id="IPR012910">
    <property type="entry name" value="Plug_dom"/>
</dbReference>
<dbReference type="Gene3D" id="2.40.170.20">
    <property type="entry name" value="TonB-dependent receptor, beta-barrel domain"/>
    <property type="match status" value="1"/>
</dbReference>
<dbReference type="InterPro" id="IPR010105">
    <property type="entry name" value="TonB_sidphr_rcpt"/>
</dbReference>
<sequence length="716" mass="80789">MRKINLIIGISLVSLSFYAQDSYKYDGDITLENDTVKIKKYNLQEVVLTGKTIDNPVSIGKTDIKPMDLPQATAVITNETLENQQVNSITDILKNANGVYIMGNTGGYQEEIASRGFSLSSDNTFKNGVRYYNGMSFETSGLERVEFLKGSAAMLFGNVAPGGILNLVTKKPKYDFGGEVGFRFGSFNTIKPNVDVYGALNKKKTIAFRINSSFQKADSYRNYVSSERYYINPSVEFKITDKTKLLVETDYTNDTRTPDFGAGVINYEVVDIPRNRFLGVTWGKYDSEQLSNTITLTHTINSNWKVNFINGIRYYKTELFSNARPNTGGLIGADGNWNRNIQKADTKDNYFTQQANLNGKFSIGKTNHNFLFGADVENYKTYSTRYNTESYDTINIFEDYNPAIEGAIPTMTKSRLTTTPISRFGIYVQDLVSLTEKWKVLAGVRYTYQDTENNVLTYSSNNTAITNNYDEAFSPRVGLIFQPTKNHSIFATYSNSFDVNTGADINNEPLKPSIIDQYEVGIKNKLFNDKIQANVTVYQINNDNLAQTSLIDPNFRELAGSIRSEGVEIDLSASPFKGFQIIAGYSFNETKYVKSNTYIEGSLLRYNPKNTANLSFNYAIESGKLNGLNFGLINTYFGERYAGRSTQVTTENDIRRLIYLEDYFQVDATLGYTFKKFSIRAKLSNLFNELNYNAHDDNSLNPIAPRNYSVALNYKF</sequence>
<dbReference type="PANTHER" id="PTHR32552:SF68">
    <property type="entry name" value="FERRICHROME OUTER MEMBRANE TRANSPORTER_PHAGE RECEPTOR"/>
    <property type="match status" value="1"/>
</dbReference>
<keyword evidence="6 14" id="KW-0812">Transmembrane</keyword>
<gene>
    <name evidence="19" type="ORF">ACFO3U_13405</name>
</gene>
<evidence type="ECO:0000259" key="17">
    <source>
        <dbReference type="Pfam" id="PF00593"/>
    </source>
</evidence>
<comment type="similarity">
    <text evidence="2 14 15">Belongs to the TonB-dependent receptor family.</text>
</comment>
<comment type="subcellular location">
    <subcellularLocation>
        <location evidence="1 14">Cell outer membrane</location>
        <topology evidence="1 14">Multi-pass membrane protein</topology>
    </subcellularLocation>
</comment>
<keyword evidence="20" id="KW-1185">Reference proteome</keyword>
<evidence type="ECO:0000256" key="14">
    <source>
        <dbReference type="PROSITE-ProRule" id="PRU01360"/>
    </source>
</evidence>
<keyword evidence="5" id="KW-0410">Iron transport</keyword>
<evidence type="ECO:0000256" key="3">
    <source>
        <dbReference type="ARBA" id="ARBA00022448"/>
    </source>
</evidence>
<dbReference type="InterPro" id="IPR039426">
    <property type="entry name" value="TonB-dep_rcpt-like"/>
</dbReference>
<dbReference type="Pfam" id="PF07715">
    <property type="entry name" value="Plug"/>
    <property type="match status" value="1"/>
</dbReference>
<evidence type="ECO:0000256" key="1">
    <source>
        <dbReference type="ARBA" id="ARBA00004571"/>
    </source>
</evidence>
<feature type="domain" description="TonB-dependent receptor plug" evidence="18">
    <location>
        <begin position="66"/>
        <end position="164"/>
    </location>
</feature>
<evidence type="ECO:0000256" key="9">
    <source>
        <dbReference type="ARBA" id="ARBA00023065"/>
    </source>
</evidence>
<dbReference type="SUPFAM" id="SSF56935">
    <property type="entry name" value="Porins"/>
    <property type="match status" value="1"/>
</dbReference>
<name>A0ABV9P9H9_9FLAO</name>
<dbReference type="Gene3D" id="2.170.130.10">
    <property type="entry name" value="TonB-dependent receptor, plug domain"/>
    <property type="match status" value="1"/>
</dbReference>
<dbReference type="Pfam" id="PF00593">
    <property type="entry name" value="TonB_dep_Rec_b-barrel"/>
    <property type="match status" value="1"/>
</dbReference>
<evidence type="ECO:0000256" key="15">
    <source>
        <dbReference type="RuleBase" id="RU003357"/>
    </source>
</evidence>
<keyword evidence="12 19" id="KW-0675">Receptor</keyword>
<feature type="domain" description="TonB-dependent receptor-like beta-barrel" evidence="17">
    <location>
        <begin position="238"/>
        <end position="686"/>
    </location>
</feature>
<dbReference type="CDD" id="cd01347">
    <property type="entry name" value="ligand_gated_channel"/>
    <property type="match status" value="1"/>
</dbReference>
<evidence type="ECO:0000256" key="10">
    <source>
        <dbReference type="ARBA" id="ARBA00023077"/>
    </source>
</evidence>
<evidence type="ECO:0000256" key="13">
    <source>
        <dbReference type="ARBA" id="ARBA00023237"/>
    </source>
</evidence>
<keyword evidence="3 14" id="KW-0813">Transport</keyword>
<evidence type="ECO:0000256" key="11">
    <source>
        <dbReference type="ARBA" id="ARBA00023136"/>
    </source>
</evidence>
<dbReference type="PANTHER" id="PTHR32552">
    <property type="entry name" value="FERRICHROME IRON RECEPTOR-RELATED"/>
    <property type="match status" value="1"/>
</dbReference>
<dbReference type="PROSITE" id="PS52016">
    <property type="entry name" value="TONB_DEPENDENT_REC_3"/>
    <property type="match status" value="1"/>
</dbReference>
<evidence type="ECO:0000259" key="18">
    <source>
        <dbReference type="Pfam" id="PF07715"/>
    </source>
</evidence>
<keyword evidence="10 15" id="KW-0798">TonB box</keyword>
<dbReference type="EMBL" id="JBHSGW010000027">
    <property type="protein sequence ID" value="MFC4740994.1"/>
    <property type="molecule type" value="Genomic_DNA"/>
</dbReference>
<reference evidence="20" key="1">
    <citation type="journal article" date="2019" name="Int. J. Syst. Evol. Microbiol.">
        <title>The Global Catalogue of Microorganisms (GCM) 10K type strain sequencing project: providing services to taxonomists for standard genome sequencing and annotation.</title>
        <authorList>
            <consortium name="The Broad Institute Genomics Platform"/>
            <consortium name="The Broad Institute Genome Sequencing Center for Infectious Disease"/>
            <person name="Wu L."/>
            <person name="Ma J."/>
        </authorList>
    </citation>
    <scope>NUCLEOTIDE SEQUENCE [LARGE SCALE GENOMIC DNA]</scope>
    <source>
        <strain evidence="20">CCUG 50349</strain>
    </source>
</reference>
<keyword evidence="4 14" id="KW-1134">Transmembrane beta strand</keyword>
<dbReference type="InterPro" id="IPR037066">
    <property type="entry name" value="Plug_dom_sf"/>
</dbReference>
<evidence type="ECO:0000256" key="7">
    <source>
        <dbReference type="ARBA" id="ARBA00022729"/>
    </source>
</evidence>
<keyword evidence="13 14" id="KW-0998">Cell outer membrane</keyword>
<organism evidence="19 20">
    <name type="scientific">Flavobacterium ponti</name>
    <dbReference type="NCBI Taxonomy" id="665133"/>
    <lineage>
        <taxon>Bacteria</taxon>
        <taxon>Pseudomonadati</taxon>
        <taxon>Bacteroidota</taxon>
        <taxon>Flavobacteriia</taxon>
        <taxon>Flavobacteriales</taxon>
        <taxon>Flavobacteriaceae</taxon>
        <taxon>Flavobacterium</taxon>
    </lineage>
</organism>
<feature type="signal peptide" evidence="16">
    <location>
        <begin position="1"/>
        <end position="19"/>
    </location>
</feature>
<evidence type="ECO:0000256" key="4">
    <source>
        <dbReference type="ARBA" id="ARBA00022452"/>
    </source>
</evidence>
<keyword evidence="7 16" id="KW-0732">Signal</keyword>
<dbReference type="NCBIfam" id="TIGR01783">
    <property type="entry name" value="TonB-siderophor"/>
    <property type="match status" value="1"/>
</dbReference>
<evidence type="ECO:0000256" key="6">
    <source>
        <dbReference type="ARBA" id="ARBA00022692"/>
    </source>
</evidence>
<evidence type="ECO:0000256" key="2">
    <source>
        <dbReference type="ARBA" id="ARBA00009810"/>
    </source>
</evidence>
<dbReference type="InterPro" id="IPR036942">
    <property type="entry name" value="Beta-barrel_TonB_sf"/>
</dbReference>
<dbReference type="InterPro" id="IPR000531">
    <property type="entry name" value="Beta-barrel_TonB"/>
</dbReference>